<dbReference type="Proteomes" id="UP000237381">
    <property type="component" value="Unassembled WGS sequence"/>
</dbReference>
<evidence type="ECO:0000313" key="6">
    <source>
        <dbReference type="EMBL" id="POR54682.1"/>
    </source>
</evidence>
<comment type="subcellular location">
    <subcellularLocation>
        <location evidence="1">Cell outer membrane</location>
    </subcellularLocation>
</comment>
<keyword evidence="5" id="KW-0998">Cell outer membrane</keyword>
<keyword evidence="4" id="KW-0472">Membrane</keyword>
<comment type="caution">
    <text evidence="6">The sequence shown here is derived from an EMBL/GenBank/DDBJ whole genome shotgun (WGS) entry which is preliminary data.</text>
</comment>
<keyword evidence="3" id="KW-0732">Signal</keyword>
<evidence type="ECO:0000313" key="7">
    <source>
        <dbReference type="Proteomes" id="UP000237381"/>
    </source>
</evidence>
<sequence length="325" mass="35327">MPFATRSPRTTPFRAAAYKTTITPSQYRGRHSQARSIQRAAMGAARQSAIALAATACALAAFAPRVQAQTPSPLGEWQYSAGIPLEKLYQPDRPDFEARLGIGSTFEPRYDGSDRYHMMAGPSIDLRYKDILFGSTGEGFGVNFLQGPNWRMSIAGAYDLGRRGHDDPSRLNGMGNINPAPLMKIAGEYVVSKDFPLVVRAAFTRSFGGSNGWTADLGTYMPLPGSSKTFYWFAGPSVTFADSNYMQSWFGVTGQQAAASGYRQYNASAGLKSAGFGITMVYFVNKHWFMSADGAIKRLLGSAANSPIVQTKTEGVCDLSINYQF</sequence>
<evidence type="ECO:0000256" key="1">
    <source>
        <dbReference type="ARBA" id="ARBA00004442"/>
    </source>
</evidence>
<dbReference type="Pfam" id="PF06629">
    <property type="entry name" value="MipA"/>
    <property type="match status" value="1"/>
</dbReference>
<comment type="similarity">
    <text evidence="2">Belongs to the MipA/OmpV family.</text>
</comment>
<dbReference type="InterPro" id="IPR010583">
    <property type="entry name" value="MipA"/>
</dbReference>
<dbReference type="AlphaFoldDB" id="A0A2S4MIV0"/>
<evidence type="ECO:0000256" key="2">
    <source>
        <dbReference type="ARBA" id="ARBA00005722"/>
    </source>
</evidence>
<name>A0A2S4MIV0_9BURK</name>
<proteinExistence type="inferred from homology"/>
<dbReference type="PANTHER" id="PTHR38776:SF1">
    <property type="entry name" value="MLTA-INTERACTING PROTEIN-RELATED"/>
    <property type="match status" value="1"/>
</dbReference>
<organism evidence="6 7">
    <name type="scientific">Paraburkholderia eburnea</name>
    <dbReference type="NCBI Taxonomy" id="1189126"/>
    <lineage>
        <taxon>Bacteria</taxon>
        <taxon>Pseudomonadati</taxon>
        <taxon>Pseudomonadota</taxon>
        <taxon>Betaproteobacteria</taxon>
        <taxon>Burkholderiales</taxon>
        <taxon>Burkholderiaceae</taxon>
        <taxon>Paraburkholderia</taxon>
    </lineage>
</organism>
<gene>
    <name evidence="6" type="ORF">B0G62_102290</name>
</gene>
<evidence type="ECO:0000256" key="4">
    <source>
        <dbReference type="ARBA" id="ARBA00023136"/>
    </source>
</evidence>
<dbReference type="GO" id="GO:0009279">
    <property type="term" value="C:cell outer membrane"/>
    <property type="evidence" value="ECO:0007669"/>
    <property type="project" value="UniProtKB-SubCell"/>
</dbReference>
<keyword evidence="7" id="KW-1185">Reference proteome</keyword>
<accession>A0A2S4MIV0</accession>
<dbReference type="EMBL" id="PQGA01000002">
    <property type="protein sequence ID" value="POR54682.1"/>
    <property type="molecule type" value="Genomic_DNA"/>
</dbReference>
<reference evidence="6 7" key="1">
    <citation type="submission" date="2018-01" db="EMBL/GenBank/DDBJ databases">
        <title>Genomic Encyclopedia of Type Strains, Phase III (KMG-III): the genomes of soil and plant-associated and newly described type strains.</title>
        <authorList>
            <person name="Whitman W."/>
        </authorList>
    </citation>
    <scope>NUCLEOTIDE SEQUENCE [LARGE SCALE GENOMIC DNA]</scope>
    <source>
        <strain evidence="6 7">JCM 18070</strain>
    </source>
</reference>
<protein>
    <submittedName>
        <fullName evidence="6">Outer membrane scaffolding protein for murein synthesis (MipA/OmpV family)</fullName>
    </submittedName>
</protein>
<evidence type="ECO:0000256" key="3">
    <source>
        <dbReference type="ARBA" id="ARBA00022729"/>
    </source>
</evidence>
<dbReference type="PANTHER" id="PTHR38776">
    <property type="entry name" value="MLTA-INTERACTING PROTEIN-RELATED"/>
    <property type="match status" value="1"/>
</dbReference>
<evidence type="ECO:0000256" key="5">
    <source>
        <dbReference type="ARBA" id="ARBA00023237"/>
    </source>
</evidence>